<dbReference type="EMBL" id="JAFREP010000039">
    <property type="protein sequence ID" value="MBO1322557.1"/>
    <property type="molecule type" value="Genomic_DNA"/>
</dbReference>
<dbReference type="AlphaFoldDB" id="A0A8J7QDJ0"/>
<dbReference type="SUPFAM" id="SSF53474">
    <property type="entry name" value="alpha/beta-Hydrolases"/>
    <property type="match status" value="1"/>
</dbReference>
<dbReference type="Gene3D" id="3.40.50.1820">
    <property type="entry name" value="alpha/beta hydrolase"/>
    <property type="match status" value="1"/>
</dbReference>
<dbReference type="Proteomes" id="UP000664417">
    <property type="component" value="Unassembled WGS sequence"/>
</dbReference>
<feature type="repeat" description="TPR" evidence="1">
    <location>
        <begin position="333"/>
        <end position="366"/>
    </location>
</feature>
<dbReference type="InterPro" id="IPR019734">
    <property type="entry name" value="TPR_rpt"/>
</dbReference>
<dbReference type="Pfam" id="PF14559">
    <property type="entry name" value="TPR_19"/>
    <property type="match status" value="1"/>
</dbReference>
<gene>
    <name evidence="3" type="ORF">J3U88_29050</name>
</gene>
<keyword evidence="4" id="KW-1185">Reference proteome</keyword>
<proteinExistence type="predicted"/>
<keyword evidence="1" id="KW-0802">TPR repeat</keyword>
<dbReference type="InterPro" id="IPR000801">
    <property type="entry name" value="Esterase-like"/>
</dbReference>
<dbReference type="Gene3D" id="1.25.40.10">
    <property type="entry name" value="Tetratricopeptide repeat domain"/>
    <property type="match status" value="1"/>
</dbReference>
<organism evidence="3 4">
    <name type="scientific">Acanthopleuribacter pedis</name>
    <dbReference type="NCBI Taxonomy" id="442870"/>
    <lineage>
        <taxon>Bacteria</taxon>
        <taxon>Pseudomonadati</taxon>
        <taxon>Acidobacteriota</taxon>
        <taxon>Holophagae</taxon>
        <taxon>Acanthopleuribacterales</taxon>
        <taxon>Acanthopleuribacteraceae</taxon>
        <taxon>Acanthopleuribacter</taxon>
    </lineage>
</organism>
<evidence type="ECO:0008006" key="5">
    <source>
        <dbReference type="Google" id="ProtNLM"/>
    </source>
</evidence>
<reference evidence="3" key="1">
    <citation type="submission" date="2021-03" db="EMBL/GenBank/DDBJ databases">
        <authorList>
            <person name="Wang G."/>
        </authorList>
    </citation>
    <scope>NUCLEOTIDE SEQUENCE</scope>
    <source>
        <strain evidence="3">KCTC 12899</strain>
    </source>
</reference>
<accession>A0A8J7QDJ0</accession>
<dbReference type="PANTHER" id="PTHR48098">
    <property type="entry name" value="ENTEROCHELIN ESTERASE-RELATED"/>
    <property type="match status" value="1"/>
</dbReference>
<evidence type="ECO:0000256" key="2">
    <source>
        <dbReference type="SAM" id="SignalP"/>
    </source>
</evidence>
<comment type="caution">
    <text evidence="3">The sequence shown here is derived from an EMBL/GenBank/DDBJ whole genome shotgun (WGS) entry which is preliminary data.</text>
</comment>
<dbReference type="InterPro" id="IPR029058">
    <property type="entry name" value="AB_hydrolase_fold"/>
</dbReference>
<dbReference type="PANTHER" id="PTHR48098:SF6">
    <property type="entry name" value="FERRI-BACILLIBACTIN ESTERASE BESA"/>
    <property type="match status" value="1"/>
</dbReference>
<dbReference type="RefSeq" id="WP_207862530.1">
    <property type="nucleotide sequence ID" value="NZ_JAFREP010000039.1"/>
</dbReference>
<keyword evidence="2" id="KW-0732">Signal</keyword>
<dbReference type="InterPro" id="IPR050583">
    <property type="entry name" value="Mycobacterial_A85_antigen"/>
</dbReference>
<evidence type="ECO:0000313" key="3">
    <source>
        <dbReference type="EMBL" id="MBO1322557.1"/>
    </source>
</evidence>
<evidence type="ECO:0000313" key="4">
    <source>
        <dbReference type="Proteomes" id="UP000664417"/>
    </source>
</evidence>
<dbReference type="Pfam" id="PF00756">
    <property type="entry name" value="Esterase"/>
    <property type="match status" value="1"/>
</dbReference>
<feature type="signal peptide" evidence="2">
    <location>
        <begin position="1"/>
        <end position="18"/>
    </location>
</feature>
<dbReference type="PROSITE" id="PS50005">
    <property type="entry name" value="TPR"/>
    <property type="match status" value="1"/>
</dbReference>
<dbReference type="SUPFAM" id="SSF48452">
    <property type="entry name" value="TPR-like"/>
    <property type="match status" value="1"/>
</dbReference>
<evidence type="ECO:0000256" key="1">
    <source>
        <dbReference type="PROSITE-ProRule" id="PRU00339"/>
    </source>
</evidence>
<protein>
    <recommendedName>
        <fullName evidence="5">Esterase</fullName>
    </recommendedName>
</protein>
<feature type="chain" id="PRO_5035255945" description="Esterase" evidence="2">
    <location>
        <begin position="19"/>
        <end position="385"/>
    </location>
</feature>
<sequence length="385" mass="42931">MKSSLFFLTVLLLSPLPASEPATEQGEAVTVDLGRKVQIASTVLGETRDILVHLPAGYNQTTDRYPVVYVLDGRDHFHHGTLAAKTLARFGRIPKVIVVAIPNTNRNRDLGRGKDQFKRFINDELVPMIDKTYRTRDRNVLFGHSMAGAFALYMLASEPNSFQGTIAASPSLQMEDRKLLAQFPAFLAQKHAGTQSLYFTRTTAAQEGTDLSEAVDQLAALMKKAPPALAWEYHFIPNETHMTTPNLTLYQGLSVVFRDYQLPSLATFKAFQEYGGMAGIQAFYEKRGETYGIAKDIPMGTYNSIGWMLIEDGHQEAGLLRFKELLKKKPQSPRAHAMLGNALAELNQKEQALATFRAGLELAKSQHSRLAEFLSRRIDQLTKEP</sequence>
<dbReference type="InterPro" id="IPR011990">
    <property type="entry name" value="TPR-like_helical_dom_sf"/>
</dbReference>
<name>A0A8J7QDJ0_9BACT</name>